<feature type="region of interest" description="Disordered" evidence="1">
    <location>
        <begin position="1"/>
        <end position="20"/>
    </location>
</feature>
<feature type="compositionally biased region" description="Low complexity" evidence="1">
    <location>
        <begin position="162"/>
        <end position="176"/>
    </location>
</feature>
<feature type="compositionally biased region" description="Gly residues" evidence="1">
    <location>
        <begin position="751"/>
        <end position="761"/>
    </location>
</feature>
<protein>
    <submittedName>
        <fullName evidence="2">Uncharacterized protein</fullName>
    </submittedName>
</protein>
<gene>
    <name evidence="2" type="ORF">HYH03_001576</name>
</gene>
<reference evidence="2" key="1">
    <citation type="journal article" date="2020" name="bioRxiv">
        <title>Comparative genomics of Chlamydomonas.</title>
        <authorList>
            <person name="Craig R.J."/>
            <person name="Hasan A.R."/>
            <person name="Ness R.W."/>
            <person name="Keightley P.D."/>
        </authorList>
    </citation>
    <scope>NUCLEOTIDE SEQUENCE</scope>
    <source>
        <strain evidence="2">CCAP 11/70</strain>
    </source>
</reference>
<evidence type="ECO:0000313" key="2">
    <source>
        <dbReference type="EMBL" id="KAG2500814.1"/>
    </source>
</evidence>
<comment type="caution">
    <text evidence="2">The sequence shown here is derived from an EMBL/GenBank/DDBJ whole genome shotgun (WGS) entry which is preliminary data.</text>
</comment>
<dbReference type="SUPFAM" id="SSF101447">
    <property type="entry name" value="Formin homology 2 domain (FH2 domain)"/>
    <property type="match status" value="1"/>
</dbReference>
<organism evidence="2 3">
    <name type="scientific">Edaphochlamys debaryana</name>
    <dbReference type="NCBI Taxonomy" id="47281"/>
    <lineage>
        <taxon>Eukaryota</taxon>
        <taxon>Viridiplantae</taxon>
        <taxon>Chlorophyta</taxon>
        <taxon>core chlorophytes</taxon>
        <taxon>Chlorophyceae</taxon>
        <taxon>CS clade</taxon>
        <taxon>Chlamydomonadales</taxon>
        <taxon>Chlamydomonadales incertae sedis</taxon>
        <taxon>Edaphochlamys</taxon>
    </lineage>
</organism>
<feature type="compositionally biased region" description="Gly residues" evidence="1">
    <location>
        <begin position="638"/>
        <end position="674"/>
    </location>
</feature>
<feature type="region of interest" description="Disordered" evidence="1">
    <location>
        <begin position="251"/>
        <end position="302"/>
    </location>
</feature>
<feature type="region of interest" description="Disordered" evidence="1">
    <location>
        <begin position="638"/>
        <end position="676"/>
    </location>
</feature>
<feature type="compositionally biased region" description="Gly residues" evidence="1">
    <location>
        <begin position="698"/>
        <end position="708"/>
    </location>
</feature>
<feature type="compositionally biased region" description="Gly residues" evidence="1">
    <location>
        <begin position="609"/>
        <end position="620"/>
    </location>
</feature>
<feature type="region of interest" description="Disordered" evidence="1">
    <location>
        <begin position="117"/>
        <end position="217"/>
    </location>
</feature>
<dbReference type="Proteomes" id="UP000612055">
    <property type="component" value="Unassembled WGS sequence"/>
</dbReference>
<feature type="compositionally biased region" description="Pro residues" evidence="1">
    <location>
        <begin position="203"/>
        <end position="217"/>
    </location>
</feature>
<name>A0A836C6D6_9CHLO</name>
<sequence length="854" mass="84747">MPPSAAPEPQQPQPGADPQPLRELLDQLASGPAWLAECEQEARAAATAASDAAPSSLAAGADASSIAVATAAAVATQQQQQQEAEDPQALLGEVVQRLSRRLAGAVEAALRLRAGLQEAPPLEAGVEEGADVQPEAAAAGAGGSSQALDTLAADGSEPEEGASTPPWHASASPASEAEADAGGNVNDDRSSAGTAAAAADVGRPPPPPPPPPPPLPPQALIGCCSVVAAAERSIGKARAAALRDPAAAAAAATAANPPDSFDQGDPWGGGGDPYQGQAAEGEGEGEGEGRTSTRARGRGRGQRRQRAYAAAAAAAAAVDDRVLCCWYAQAALVAQPAEACAGVGAGRLDLDTRDGPAQGGGGGGGNGAGPAAAGGARAAALCVVVDGVPSCLPEAGVKGLRRAAWADYGLRLVGLRCDDGGQGSLSYGHMAAAASERVPPWALSHVVLTLFVDPRPLQDLQSRLALCGDYRLLPRRLGALSAAVATQLLTAAVSGALADAKERLAAVAAACAPGAFDPGSFLRGRREVRLGVAAPAVAGALVSIVRRAYNPNLEPFACRLLDCTAEGLERALHGKLLSNAVRQLDEMAEAADRARRLKRGRASPDDAPGSGGGGAAGGEGTAVEFRSGEGEVLVLGGAVEGPEGGWDGGEGGEGGGGWGPGGEDGEGQGDGSEAGAGVWAADEAQAGWEGYEGEAEEGGWGGGEGGAIEGEDGGNWEEEIAAEAEAVAVGVGTAGTQPPASQEPCHEEEGGWGWGSGGQQGHWGEEEEAEEEVEEEEVEVATAAPPPSVAPAAPAMAPRHPARPRAAAAAAAHAVAAAGAFLGVRPLRTVVHEEEGEGEEDGAEGGGGRDDWAF</sequence>
<feature type="region of interest" description="Disordered" evidence="1">
    <location>
        <begin position="693"/>
        <end position="712"/>
    </location>
</feature>
<feature type="compositionally biased region" description="Acidic residues" evidence="1">
    <location>
        <begin position="765"/>
        <end position="779"/>
    </location>
</feature>
<feature type="compositionally biased region" description="Low complexity" evidence="1">
    <location>
        <begin position="790"/>
        <end position="805"/>
    </location>
</feature>
<feature type="compositionally biased region" description="Pro residues" evidence="1">
    <location>
        <begin position="1"/>
        <end position="17"/>
    </location>
</feature>
<dbReference type="EMBL" id="JAEHOE010000003">
    <property type="protein sequence ID" value="KAG2500814.1"/>
    <property type="molecule type" value="Genomic_DNA"/>
</dbReference>
<dbReference type="OrthoDB" id="551568at2759"/>
<feature type="region of interest" description="Disordered" evidence="1">
    <location>
        <begin position="830"/>
        <end position="854"/>
    </location>
</feature>
<proteinExistence type="predicted"/>
<keyword evidence="3" id="KW-1185">Reference proteome</keyword>
<accession>A0A836C6D6</accession>
<feature type="compositionally biased region" description="Basic residues" evidence="1">
    <location>
        <begin position="293"/>
        <end position="302"/>
    </location>
</feature>
<dbReference type="AlphaFoldDB" id="A0A836C6D6"/>
<evidence type="ECO:0000256" key="1">
    <source>
        <dbReference type="SAM" id="MobiDB-lite"/>
    </source>
</evidence>
<feature type="compositionally biased region" description="Acidic residues" evidence="1">
    <location>
        <begin position="834"/>
        <end position="843"/>
    </location>
</feature>
<evidence type="ECO:0000313" key="3">
    <source>
        <dbReference type="Proteomes" id="UP000612055"/>
    </source>
</evidence>
<feature type="region of interest" description="Disordered" evidence="1">
    <location>
        <begin position="592"/>
        <end position="622"/>
    </location>
</feature>
<feature type="region of interest" description="Disordered" evidence="1">
    <location>
        <begin position="734"/>
        <end position="805"/>
    </location>
</feature>